<protein>
    <submittedName>
        <fullName evidence="2">Uncharacterized protein</fullName>
    </submittedName>
</protein>
<keyword evidence="1" id="KW-0812">Transmembrane</keyword>
<organism evidence="2 3">
    <name type="scientific">Pseudopithomyces chartarum</name>
    <dbReference type="NCBI Taxonomy" id="1892770"/>
    <lineage>
        <taxon>Eukaryota</taxon>
        <taxon>Fungi</taxon>
        <taxon>Dikarya</taxon>
        <taxon>Ascomycota</taxon>
        <taxon>Pezizomycotina</taxon>
        <taxon>Dothideomycetes</taxon>
        <taxon>Pleosporomycetidae</taxon>
        <taxon>Pleosporales</taxon>
        <taxon>Massarineae</taxon>
        <taxon>Didymosphaeriaceae</taxon>
        <taxon>Pseudopithomyces</taxon>
    </lineage>
</organism>
<dbReference type="AlphaFoldDB" id="A0AAN6M872"/>
<name>A0AAN6M872_9PLEO</name>
<sequence length="307" mass="34444">MPCAEEFVLASGVDTGRYIAEENDFPLEGFGDEVNHDVALAVLPSSDSIRSTTTSDTRSSWQSSNTTSTIATSIASKVGKGVGSIWDRVRDVGKVTSTSSAPWIKPSKQWSCSGSVADLEDARWLPLEPLRSDPSLRSRSPFDEEKQVIATSPAIHLTFDFDHITHAYDVEYDVFRQWKHMTKLLHALEVDGTTCISMWDELEQMQVAAGDWDARARPGWTIRVLCDDVKGDDWSDADEEDDIDVDGTSRGDGWWFKRWKSRVEKNREGRKKKRRPWLVGAIAMVAVSVSFCTVLWFSSTEVRGVME</sequence>
<evidence type="ECO:0000313" key="2">
    <source>
        <dbReference type="EMBL" id="KAK3216227.1"/>
    </source>
</evidence>
<keyword evidence="3" id="KW-1185">Reference proteome</keyword>
<keyword evidence="1" id="KW-0472">Membrane</keyword>
<dbReference type="Proteomes" id="UP001280581">
    <property type="component" value="Unassembled WGS sequence"/>
</dbReference>
<accession>A0AAN6M872</accession>
<reference evidence="2 3" key="1">
    <citation type="submission" date="2021-02" db="EMBL/GenBank/DDBJ databases">
        <title>Genome assembly of Pseudopithomyces chartarum.</title>
        <authorList>
            <person name="Jauregui R."/>
            <person name="Singh J."/>
            <person name="Voisey C."/>
        </authorList>
    </citation>
    <scope>NUCLEOTIDE SEQUENCE [LARGE SCALE GENOMIC DNA]</scope>
    <source>
        <strain evidence="2 3">AGR01</strain>
    </source>
</reference>
<proteinExistence type="predicted"/>
<feature type="transmembrane region" description="Helical" evidence="1">
    <location>
        <begin position="277"/>
        <end position="297"/>
    </location>
</feature>
<evidence type="ECO:0000313" key="3">
    <source>
        <dbReference type="Proteomes" id="UP001280581"/>
    </source>
</evidence>
<evidence type="ECO:0000256" key="1">
    <source>
        <dbReference type="SAM" id="Phobius"/>
    </source>
</evidence>
<comment type="caution">
    <text evidence="2">The sequence shown here is derived from an EMBL/GenBank/DDBJ whole genome shotgun (WGS) entry which is preliminary data.</text>
</comment>
<keyword evidence="1" id="KW-1133">Transmembrane helix</keyword>
<dbReference type="EMBL" id="WVTA01000002">
    <property type="protein sequence ID" value="KAK3216227.1"/>
    <property type="molecule type" value="Genomic_DNA"/>
</dbReference>
<gene>
    <name evidence="2" type="ORF">GRF29_8g2664270</name>
</gene>